<dbReference type="SUPFAM" id="SSF50621">
    <property type="entry name" value="Alanine racemase C-terminal domain-like"/>
    <property type="match status" value="1"/>
</dbReference>
<dbReference type="PANTHER" id="PTHR43727:SF2">
    <property type="entry name" value="GROUP IV DECARBOXYLASE"/>
    <property type="match status" value="1"/>
</dbReference>
<evidence type="ECO:0000256" key="1">
    <source>
        <dbReference type="ARBA" id="ARBA00001933"/>
    </source>
</evidence>
<name>M2XTS7_9MICC</name>
<evidence type="ECO:0000313" key="7">
    <source>
        <dbReference type="Proteomes" id="UP000009877"/>
    </source>
</evidence>
<dbReference type="Pfam" id="PF13454">
    <property type="entry name" value="NAD_binding_9"/>
    <property type="match status" value="1"/>
</dbReference>
<protein>
    <submittedName>
        <fullName evidence="6">Diaminopimelate decarboxylase</fullName>
    </submittedName>
</protein>
<proteinExistence type="predicted"/>
<dbReference type="Proteomes" id="UP000009877">
    <property type="component" value="Unassembled WGS sequence"/>
</dbReference>
<gene>
    <name evidence="6" type="ORF">C884_00697</name>
</gene>
<feature type="domain" description="FAD-dependent urate hydroxylase HpyO/Asp monooxygenase CreE-like FAD/NAD(P)-binding" evidence="5">
    <location>
        <begin position="9"/>
        <end position="182"/>
    </location>
</feature>
<dbReference type="InterPro" id="IPR036188">
    <property type="entry name" value="FAD/NAD-bd_sf"/>
</dbReference>
<dbReference type="GO" id="GO:0009089">
    <property type="term" value="P:lysine biosynthetic process via diaminopimelate"/>
    <property type="evidence" value="ECO:0007669"/>
    <property type="project" value="TreeGrafter"/>
</dbReference>
<reference evidence="6 7" key="1">
    <citation type="journal article" date="2014" name="Genome Announc.">
        <title>Draft Genome Sequence of Kocuria palustris PEL.</title>
        <authorList>
            <person name="Sharma G."/>
            <person name="Khatri I."/>
            <person name="Subramanian S."/>
        </authorList>
    </citation>
    <scope>NUCLEOTIDE SEQUENCE [LARGE SCALE GENOMIC DNA]</scope>
    <source>
        <strain evidence="6 7">PEL</strain>
    </source>
</reference>
<feature type="region of interest" description="Disordered" evidence="3">
    <location>
        <begin position="357"/>
        <end position="382"/>
    </location>
</feature>
<dbReference type="InterPro" id="IPR029066">
    <property type="entry name" value="PLP-binding_barrel"/>
</dbReference>
<evidence type="ECO:0000259" key="5">
    <source>
        <dbReference type="Pfam" id="PF13454"/>
    </source>
</evidence>
<evidence type="ECO:0000256" key="3">
    <source>
        <dbReference type="SAM" id="MobiDB-lite"/>
    </source>
</evidence>
<dbReference type="InterPro" id="IPR038732">
    <property type="entry name" value="HpyO/CreE_NAD-binding"/>
</dbReference>
<dbReference type="AlphaFoldDB" id="M2XTS7"/>
<dbReference type="STRING" id="71999.KPaMU14_04805"/>
<dbReference type="EMBL" id="ANHZ02000017">
    <property type="protein sequence ID" value="EME36218.1"/>
    <property type="molecule type" value="Genomic_DNA"/>
</dbReference>
<dbReference type="RefSeq" id="WP_006215120.1">
    <property type="nucleotide sequence ID" value="NZ_ANHZ02000017.1"/>
</dbReference>
<comment type="cofactor">
    <cofactor evidence="1">
        <name>pyridoxal 5'-phosphate</name>
        <dbReference type="ChEBI" id="CHEBI:597326"/>
    </cofactor>
</comment>
<evidence type="ECO:0000259" key="4">
    <source>
        <dbReference type="Pfam" id="PF02784"/>
    </source>
</evidence>
<dbReference type="SUPFAM" id="SSF51419">
    <property type="entry name" value="PLP-binding barrel"/>
    <property type="match status" value="1"/>
</dbReference>
<comment type="caution">
    <text evidence="6">The sequence shown here is derived from an EMBL/GenBank/DDBJ whole genome shotgun (WGS) entry which is preliminary data.</text>
</comment>
<feature type="compositionally biased region" description="Basic and acidic residues" evidence="3">
    <location>
        <begin position="357"/>
        <end position="371"/>
    </location>
</feature>
<accession>M2XTS7</accession>
<keyword evidence="2" id="KW-0663">Pyridoxal phosphate</keyword>
<dbReference type="Gene3D" id="2.40.37.10">
    <property type="entry name" value="Lyase, Ornithine Decarboxylase, Chain A, domain 1"/>
    <property type="match status" value="1"/>
</dbReference>
<keyword evidence="7" id="KW-1185">Reference proteome</keyword>
<evidence type="ECO:0000313" key="6">
    <source>
        <dbReference type="EMBL" id="EME36218.1"/>
    </source>
</evidence>
<dbReference type="GO" id="GO:0008836">
    <property type="term" value="F:diaminopimelate decarboxylase activity"/>
    <property type="evidence" value="ECO:0007669"/>
    <property type="project" value="TreeGrafter"/>
</dbReference>
<feature type="domain" description="Orn/DAP/Arg decarboxylase 2 N-terminal" evidence="4">
    <location>
        <begin position="662"/>
        <end position="861"/>
    </location>
</feature>
<dbReference type="Pfam" id="PF02784">
    <property type="entry name" value="Orn_Arg_deC_N"/>
    <property type="match status" value="1"/>
</dbReference>
<organism evidence="6 7">
    <name type="scientific">Kocuria palustris PEL</name>
    <dbReference type="NCBI Taxonomy" id="1236550"/>
    <lineage>
        <taxon>Bacteria</taxon>
        <taxon>Bacillati</taxon>
        <taxon>Actinomycetota</taxon>
        <taxon>Actinomycetes</taxon>
        <taxon>Micrococcales</taxon>
        <taxon>Micrococcaceae</taxon>
        <taxon>Kocuria</taxon>
    </lineage>
</organism>
<dbReference type="InterPro" id="IPR022644">
    <property type="entry name" value="De-COase2_N"/>
</dbReference>
<feature type="compositionally biased region" description="Low complexity" evidence="3">
    <location>
        <begin position="372"/>
        <end position="382"/>
    </location>
</feature>
<dbReference type="SUPFAM" id="SSF51905">
    <property type="entry name" value="FAD/NAD(P)-binding domain"/>
    <property type="match status" value="1"/>
</dbReference>
<dbReference type="PANTHER" id="PTHR43727">
    <property type="entry name" value="DIAMINOPIMELATE DECARBOXYLASE"/>
    <property type="match status" value="1"/>
</dbReference>
<dbReference type="Gene3D" id="3.20.20.10">
    <property type="entry name" value="Alanine racemase"/>
    <property type="match status" value="1"/>
</dbReference>
<dbReference type="InterPro" id="IPR009006">
    <property type="entry name" value="Ala_racemase/Decarboxylase_C"/>
</dbReference>
<sequence>MAEGILRLAVIGAGPKALSALDSLGRRLRAAGRGDGPREVRIDIVDPSERPGTGAAYDPRQPRHLRLNVTSGIVDAHEPGAEDRVVQPFRQWALEQGRDDAAEDYPPRALIGDYLEHAWSQVVAALPERTRVRVLRGRAEQLRRPALEPRAWEVRIEPARRAGGSGSLWHGPYDEVLLATGHASDHPAALEHGWVAPVPLIGGVYPAPQRLSEDAVPPGSRVVVRGAALTFIDAALSLSEGRGGRFEEGSDGRLHYRSSGREPAVILPTGRSGALLDAKPDPDSSPAGALQEGVRAEILAAGRREVLDASDASALLRAVQRTAQRLLLRERHPESEDGCGPLRSTIPEGIVAEVEETLRSGREPEHPRDEAAQSAQTSSAAARGAAARSLRRGIAVAQGREPGGPAWVLGRAWSLLYPAIVQRISFAQIPPQQWAELRAAAVRFERWAFGPPLRSARRLEALVEAGIVDLSSLDAGAQIGADGRLRAPGGPSSPGPDVVVDAVLAPPGISATDPLLHGLVERGVLSIPPGRRGCRITREAAAVDVAGRLVPGLSVLGRPTEDVVLGHDTLNRALHPQPQLWAQRMIETPPRRAMTATPPIDDPLRSRAHGSPALPGRLEPWMQELVGDPVACQDLLAEHGSPVNLLDPGPLEANAQELIRAADQRGVELRVFVARKANKMLAVVDRARELGHGIDVGSQRELRQVLERGVPGEDIVVTAAIKPEPLLRLAVDSGATVVVDNRDELALLRRVLAGRPAGTAPIGIGLRLAPEPGRGIAPTRFGESASTWLAELGGAGGSVSESGLAVTGVHFHLHGYDPGDRSEGLRQAVSLVDALRQRGQEPAWIDMGGGVPMSYLEDPEPWESFWRAHEQAVLSGDESLTWRGDGLGLRREEGPDGPQLGGARELYPYHQKLTRGPWLGEVLDADLASGRDDDGVVGAEHVGLGAQATVADALRARGLQLRCEPGRAMLDGCGMTLARVAFRKRTSDGVPIVGLEMNRTQCRSTSADFLVDPLLVPGPRHDEGALASDPAGSESPVDPWAGPIEAFLVGAYCVEAELILKRRIVFPHGVAVGDVIALPNTGGYLMHILESASHQIPLAANAVRTAHGWEPDDIDRQ</sequence>
<evidence type="ECO:0000256" key="2">
    <source>
        <dbReference type="ARBA" id="ARBA00022898"/>
    </source>
</evidence>